<comment type="caution">
    <text evidence="2">The sequence shown here is derived from an EMBL/GenBank/DDBJ whole genome shotgun (WGS) entry which is preliminary data.</text>
</comment>
<sequence length="171" mass="18767">MSKIMKISIAVIAASILTIGTLFAVIINQGTHKAGDEGAAETAGGSNVENSNEEETHFDGIGKKVETVHYKFNKALGHGSYASLNQQDFNGLKDMVKPIESLLDETEDELIRKDLENALYYLQAAQSGQDTTELRTVHRILHDLDFHINGPTSDNIEWGYTYLGDGESIPK</sequence>
<protein>
    <submittedName>
        <fullName evidence="2">Uncharacterized protein</fullName>
    </submittedName>
</protein>
<reference evidence="2 3" key="1">
    <citation type="submission" date="2013-08" db="EMBL/GenBank/DDBJ databases">
        <title>Genome of Pontibacillus chungwhensis.</title>
        <authorList>
            <person name="Wang Q."/>
            <person name="Wang G."/>
        </authorList>
    </citation>
    <scope>NUCLEOTIDE SEQUENCE [LARGE SCALE GENOMIC DNA]</scope>
    <source>
        <strain evidence="2 3">BH030062</strain>
    </source>
</reference>
<organism evidence="2 3">
    <name type="scientific">Pontibacillus chungwhensis BH030062</name>
    <dbReference type="NCBI Taxonomy" id="1385513"/>
    <lineage>
        <taxon>Bacteria</taxon>
        <taxon>Bacillati</taxon>
        <taxon>Bacillota</taxon>
        <taxon>Bacilli</taxon>
        <taxon>Bacillales</taxon>
        <taxon>Bacillaceae</taxon>
        <taxon>Pontibacillus</taxon>
    </lineage>
</organism>
<dbReference type="OrthoDB" id="2087420at2"/>
<evidence type="ECO:0000256" key="1">
    <source>
        <dbReference type="SAM" id="MobiDB-lite"/>
    </source>
</evidence>
<feature type="compositionally biased region" description="Low complexity" evidence="1">
    <location>
        <begin position="40"/>
        <end position="50"/>
    </location>
</feature>
<proteinExistence type="predicted"/>
<name>A0A0A2UW42_9BACI</name>
<gene>
    <name evidence="2" type="ORF">N780_02395</name>
</gene>
<dbReference type="RefSeq" id="WP_036784478.1">
    <property type="nucleotide sequence ID" value="NZ_AVBG01000009.1"/>
</dbReference>
<evidence type="ECO:0000313" key="3">
    <source>
        <dbReference type="Proteomes" id="UP000030153"/>
    </source>
</evidence>
<accession>A0A0A2UW42</accession>
<feature type="region of interest" description="Disordered" evidence="1">
    <location>
        <begin position="35"/>
        <end position="59"/>
    </location>
</feature>
<dbReference type="AlphaFoldDB" id="A0A0A2UW42"/>
<dbReference type="Proteomes" id="UP000030153">
    <property type="component" value="Unassembled WGS sequence"/>
</dbReference>
<keyword evidence="3" id="KW-1185">Reference proteome</keyword>
<evidence type="ECO:0000313" key="2">
    <source>
        <dbReference type="EMBL" id="KGP90953.1"/>
    </source>
</evidence>
<dbReference type="EMBL" id="AVBG01000009">
    <property type="protein sequence ID" value="KGP90953.1"/>
    <property type="molecule type" value="Genomic_DNA"/>
</dbReference>